<dbReference type="InterPro" id="IPR004926">
    <property type="entry name" value="LEA_3a"/>
</dbReference>
<proteinExistence type="predicted"/>
<organism evidence="2 3">
    <name type="scientific">Nicotiana tabacum</name>
    <name type="common">Common tobacco</name>
    <dbReference type="NCBI Taxonomy" id="4097"/>
    <lineage>
        <taxon>Eukaryota</taxon>
        <taxon>Viridiplantae</taxon>
        <taxon>Streptophyta</taxon>
        <taxon>Embryophyta</taxon>
        <taxon>Tracheophyta</taxon>
        <taxon>Spermatophyta</taxon>
        <taxon>Magnoliopsida</taxon>
        <taxon>eudicotyledons</taxon>
        <taxon>Gunneridae</taxon>
        <taxon>Pentapetalae</taxon>
        <taxon>asterids</taxon>
        <taxon>lamiids</taxon>
        <taxon>Solanales</taxon>
        <taxon>Solanaceae</taxon>
        <taxon>Nicotianoideae</taxon>
        <taxon>Nicotianeae</taxon>
        <taxon>Nicotiana</taxon>
    </lineage>
</organism>
<gene>
    <name evidence="3" type="primary">LOC107766895</name>
</gene>
<dbReference type="AlphaFoldDB" id="A0A1S3XMR7"/>
<dbReference type="Proteomes" id="UP000790787">
    <property type="component" value="Chromosome 15"/>
</dbReference>
<evidence type="ECO:0000313" key="2">
    <source>
        <dbReference type="Proteomes" id="UP000790787"/>
    </source>
</evidence>
<feature type="region of interest" description="Disordered" evidence="1">
    <location>
        <begin position="25"/>
        <end position="90"/>
    </location>
</feature>
<dbReference type="PANTHER" id="PTHR33509">
    <property type="entry name" value="LATE EMBRYOGENIS ABUNDANT PROTEIN 2-RELATED"/>
    <property type="match status" value="1"/>
</dbReference>
<dbReference type="RefSeq" id="XP_016441270.1">
    <property type="nucleotide sequence ID" value="XM_016585784.2"/>
</dbReference>
<dbReference type="RefSeq" id="XP_016441270.1">
    <property type="nucleotide sequence ID" value="XM_016585784.1"/>
</dbReference>
<dbReference type="OrthoDB" id="1296334at2759"/>
<protein>
    <submittedName>
        <fullName evidence="3">Protein SENESCENCE-ASSOCIATED GENE 21, mitochondrial</fullName>
    </submittedName>
    <submittedName>
        <fullName evidence="3">Uncharacterized protein LOC107766895</fullName>
    </submittedName>
</protein>
<dbReference type="GO" id="GO:0006950">
    <property type="term" value="P:response to stress"/>
    <property type="evidence" value="ECO:0000318"/>
    <property type="project" value="GO_Central"/>
</dbReference>
<name>A0A1S3XMR7_TOBAC</name>
<reference evidence="2" key="1">
    <citation type="journal article" date="2014" name="Nat. Commun.">
        <title>The tobacco genome sequence and its comparison with those of tomato and potato.</title>
        <authorList>
            <person name="Sierro N."/>
            <person name="Battey J.N."/>
            <person name="Ouadi S."/>
            <person name="Bakaher N."/>
            <person name="Bovet L."/>
            <person name="Willig A."/>
            <person name="Goepfert S."/>
            <person name="Peitsch M.C."/>
            <person name="Ivanov N.V."/>
        </authorList>
    </citation>
    <scope>NUCLEOTIDE SEQUENCE [LARGE SCALE GENOMIC DNA]</scope>
</reference>
<reference evidence="3" key="2">
    <citation type="submission" date="2025-08" db="UniProtKB">
        <authorList>
            <consortium name="RefSeq"/>
        </authorList>
    </citation>
    <scope>IDENTIFICATION</scope>
    <source>
        <tissue evidence="3">Leaf</tissue>
    </source>
</reference>
<dbReference type="PaxDb" id="4097-A0A1S3XMR7"/>
<evidence type="ECO:0000256" key="1">
    <source>
        <dbReference type="SAM" id="MobiDB-lite"/>
    </source>
</evidence>
<evidence type="ECO:0000313" key="3">
    <source>
        <dbReference type="RefSeq" id="XP_016441270.1"/>
    </source>
</evidence>
<sequence>MAGNMTGILSKTRLSFCLISRRGYGAAVSQAETESTKRTLKSKGKQEEEKATSESLSWVPDSITGYYKPSGQTNGPSGQISGPTGPRQEE</sequence>
<dbReference type="PANTHER" id="PTHR33509:SF35">
    <property type="entry name" value="PROTEIN SENESCENCE-ASSOCIATED GENE 21, MITOCHONDRIAL-LIKE"/>
    <property type="match status" value="1"/>
</dbReference>
<dbReference type="GeneID" id="107766895"/>
<dbReference type="Pfam" id="PF03242">
    <property type="entry name" value="LEA_3a"/>
    <property type="match status" value="1"/>
</dbReference>
<accession>A0A1S3XMR7</accession>
<keyword evidence="2" id="KW-1185">Reference proteome</keyword>
<feature type="compositionally biased region" description="Polar residues" evidence="1">
    <location>
        <begin position="70"/>
        <end position="82"/>
    </location>
</feature>
<dbReference type="KEGG" id="nta:107766895"/>